<proteinExistence type="predicted"/>
<dbReference type="OrthoDB" id="5773043at2"/>
<feature type="transmembrane region" description="Helical" evidence="1">
    <location>
        <begin position="40"/>
        <end position="58"/>
    </location>
</feature>
<evidence type="ECO:0000313" key="3">
    <source>
        <dbReference type="Proteomes" id="UP000199675"/>
    </source>
</evidence>
<organism evidence="2 3">
    <name type="scientific">Marinobacter mobilis</name>
    <dbReference type="NCBI Taxonomy" id="488533"/>
    <lineage>
        <taxon>Bacteria</taxon>
        <taxon>Pseudomonadati</taxon>
        <taxon>Pseudomonadota</taxon>
        <taxon>Gammaproteobacteria</taxon>
        <taxon>Pseudomonadales</taxon>
        <taxon>Marinobacteraceae</taxon>
        <taxon>Marinobacter</taxon>
    </lineage>
</organism>
<dbReference type="AlphaFoldDB" id="A0A1H2SDR6"/>
<accession>A0A1H2SDR6</accession>
<gene>
    <name evidence="2" type="ORF">SAMN04487960_102101</name>
</gene>
<dbReference type="RefSeq" id="WP_091811471.1">
    <property type="nucleotide sequence ID" value="NZ_FNNE01000002.1"/>
</dbReference>
<dbReference type="EMBL" id="FNNE01000002">
    <property type="protein sequence ID" value="SDW29638.1"/>
    <property type="molecule type" value="Genomic_DNA"/>
</dbReference>
<evidence type="ECO:0000313" key="2">
    <source>
        <dbReference type="EMBL" id="SDW29638.1"/>
    </source>
</evidence>
<sequence length="59" mass="6692">MKTLIIVLVVLFLALLILVPVLEKLSGKGGWTPNPGMTRWIFPLMALVLLLQLFRHYFG</sequence>
<dbReference type="Proteomes" id="UP000199675">
    <property type="component" value="Unassembled WGS sequence"/>
</dbReference>
<keyword evidence="3" id="KW-1185">Reference proteome</keyword>
<name>A0A1H2SDR6_9GAMM</name>
<keyword evidence="1" id="KW-0472">Membrane</keyword>
<keyword evidence="1" id="KW-0812">Transmembrane</keyword>
<protein>
    <submittedName>
        <fullName evidence="2">Uncharacterized protein</fullName>
    </submittedName>
</protein>
<reference evidence="2 3" key="1">
    <citation type="submission" date="2016-10" db="EMBL/GenBank/DDBJ databases">
        <authorList>
            <person name="de Groot N.N."/>
        </authorList>
    </citation>
    <scope>NUCLEOTIDE SEQUENCE [LARGE SCALE GENOMIC DNA]</scope>
    <source>
        <strain evidence="2 3">CGMCC 1.7059</strain>
    </source>
</reference>
<evidence type="ECO:0000256" key="1">
    <source>
        <dbReference type="SAM" id="Phobius"/>
    </source>
</evidence>
<keyword evidence="1" id="KW-1133">Transmembrane helix</keyword>